<dbReference type="EMBL" id="JAYMYQ010000004">
    <property type="protein sequence ID" value="KAK7339776.1"/>
    <property type="molecule type" value="Genomic_DNA"/>
</dbReference>
<evidence type="ECO:0000313" key="2">
    <source>
        <dbReference type="Proteomes" id="UP001367508"/>
    </source>
</evidence>
<reference evidence="1 2" key="1">
    <citation type="submission" date="2024-01" db="EMBL/GenBank/DDBJ databases">
        <title>The genomes of 5 underutilized Papilionoideae crops provide insights into root nodulation and disease resistanc.</title>
        <authorList>
            <person name="Jiang F."/>
        </authorList>
    </citation>
    <scope>NUCLEOTIDE SEQUENCE [LARGE SCALE GENOMIC DNA]</scope>
    <source>
        <strain evidence="1">LVBAO_FW01</strain>
        <tissue evidence="1">Leaves</tissue>
    </source>
</reference>
<gene>
    <name evidence="1" type="ORF">VNO77_20458</name>
</gene>
<name>A0AAN9LQ65_CANGL</name>
<proteinExistence type="predicted"/>
<sequence>MGWQNDMHKGTDIATAKESFFSSDPLVFFCAFESDFLVFVSRFCLVGCIFPRKDSFFSLWESGKQIDSYLALDAIVGVFFERNDVDLNSVIMK</sequence>
<dbReference type="AlphaFoldDB" id="A0AAN9LQ65"/>
<dbReference type="Proteomes" id="UP001367508">
    <property type="component" value="Unassembled WGS sequence"/>
</dbReference>
<keyword evidence="2" id="KW-1185">Reference proteome</keyword>
<evidence type="ECO:0000313" key="1">
    <source>
        <dbReference type="EMBL" id="KAK7339776.1"/>
    </source>
</evidence>
<accession>A0AAN9LQ65</accession>
<organism evidence="1 2">
    <name type="scientific">Canavalia gladiata</name>
    <name type="common">Sword bean</name>
    <name type="synonym">Dolichos gladiatus</name>
    <dbReference type="NCBI Taxonomy" id="3824"/>
    <lineage>
        <taxon>Eukaryota</taxon>
        <taxon>Viridiplantae</taxon>
        <taxon>Streptophyta</taxon>
        <taxon>Embryophyta</taxon>
        <taxon>Tracheophyta</taxon>
        <taxon>Spermatophyta</taxon>
        <taxon>Magnoliopsida</taxon>
        <taxon>eudicotyledons</taxon>
        <taxon>Gunneridae</taxon>
        <taxon>Pentapetalae</taxon>
        <taxon>rosids</taxon>
        <taxon>fabids</taxon>
        <taxon>Fabales</taxon>
        <taxon>Fabaceae</taxon>
        <taxon>Papilionoideae</taxon>
        <taxon>50 kb inversion clade</taxon>
        <taxon>NPAAA clade</taxon>
        <taxon>indigoferoid/millettioid clade</taxon>
        <taxon>Phaseoleae</taxon>
        <taxon>Canavalia</taxon>
    </lineage>
</organism>
<comment type="caution">
    <text evidence="1">The sequence shown here is derived from an EMBL/GenBank/DDBJ whole genome shotgun (WGS) entry which is preliminary data.</text>
</comment>
<protein>
    <submittedName>
        <fullName evidence="1">Uncharacterized protein</fullName>
    </submittedName>
</protein>